<evidence type="ECO:0000313" key="2">
    <source>
        <dbReference type="Proteomes" id="UP001174136"/>
    </source>
</evidence>
<sequence>MRRELVDPLVNTWELVDPLVNTRELVDPLVNTWELVDPLVNTRELVDPLVNTPPGGQVFKAARCHVDNSPVLKVGSPDPRGSAACCQGAQSQVYGGVTYYDTMQQQAQPKPSPPPALLPALQYQIVWSKVFLDKCTSMGLRLVFVGDQVTTTEQDCLSHAHLQPTGVGQSERVIHDRERHEQQKYGVRIVSSFKPEKKGFKGL</sequence>
<name>A0AA47MU99_MERPO</name>
<evidence type="ECO:0000313" key="1">
    <source>
        <dbReference type="EMBL" id="KAK0146295.1"/>
    </source>
</evidence>
<protein>
    <submittedName>
        <fullName evidence="1">Protein CASC3</fullName>
    </submittedName>
</protein>
<dbReference type="Proteomes" id="UP001174136">
    <property type="component" value="Unassembled WGS sequence"/>
</dbReference>
<proteinExistence type="predicted"/>
<dbReference type="AlphaFoldDB" id="A0AA47MU99"/>
<organism evidence="1 2">
    <name type="scientific">Merluccius polli</name>
    <name type="common">Benguela hake</name>
    <name type="synonym">Merluccius cadenati</name>
    <dbReference type="NCBI Taxonomy" id="89951"/>
    <lineage>
        <taxon>Eukaryota</taxon>
        <taxon>Metazoa</taxon>
        <taxon>Chordata</taxon>
        <taxon>Craniata</taxon>
        <taxon>Vertebrata</taxon>
        <taxon>Euteleostomi</taxon>
        <taxon>Actinopterygii</taxon>
        <taxon>Neopterygii</taxon>
        <taxon>Teleostei</taxon>
        <taxon>Neoteleostei</taxon>
        <taxon>Acanthomorphata</taxon>
        <taxon>Zeiogadaria</taxon>
        <taxon>Gadariae</taxon>
        <taxon>Gadiformes</taxon>
        <taxon>Gadoidei</taxon>
        <taxon>Merlucciidae</taxon>
        <taxon>Merluccius</taxon>
    </lineage>
</organism>
<gene>
    <name evidence="1" type="primary">casc3_1</name>
    <name evidence="1" type="ORF">N1851_014397</name>
</gene>
<keyword evidence="2" id="KW-1185">Reference proteome</keyword>
<dbReference type="EMBL" id="JAOPHQ010002592">
    <property type="protein sequence ID" value="KAK0146295.1"/>
    <property type="molecule type" value="Genomic_DNA"/>
</dbReference>
<comment type="caution">
    <text evidence="1">The sequence shown here is derived from an EMBL/GenBank/DDBJ whole genome shotgun (WGS) entry which is preliminary data.</text>
</comment>
<reference evidence="1" key="1">
    <citation type="journal article" date="2023" name="Front. Mar. Sci.">
        <title>A new Merluccius polli reference genome to investigate the effects of global change in West African waters.</title>
        <authorList>
            <person name="Mateo J.L."/>
            <person name="Blanco-Fernandez C."/>
            <person name="Garcia-Vazquez E."/>
            <person name="Machado-Schiaffino G."/>
        </authorList>
    </citation>
    <scope>NUCLEOTIDE SEQUENCE</scope>
    <source>
        <strain evidence="1">C29</strain>
        <tissue evidence="1">Fin</tissue>
    </source>
</reference>
<accession>A0AA47MU99</accession>